<dbReference type="Pfam" id="PF06283">
    <property type="entry name" value="ThuA"/>
    <property type="match status" value="1"/>
</dbReference>
<dbReference type="Gene3D" id="3.40.50.880">
    <property type="match status" value="1"/>
</dbReference>
<dbReference type="InterPro" id="IPR029062">
    <property type="entry name" value="Class_I_gatase-like"/>
</dbReference>
<dbReference type="AlphaFoldDB" id="A0A399G689"/>
<dbReference type="Proteomes" id="UP000265719">
    <property type="component" value="Chromosome"/>
</dbReference>
<dbReference type="PANTHER" id="PTHR40469">
    <property type="entry name" value="SECRETED GLYCOSYL HYDROLASE"/>
    <property type="match status" value="1"/>
</dbReference>
<evidence type="ECO:0000313" key="3">
    <source>
        <dbReference type="Proteomes" id="UP000265719"/>
    </source>
</evidence>
<dbReference type="SUPFAM" id="SSF52317">
    <property type="entry name" value="Class I glutamine amidotransferase-like"/>
    <property type="match status" value="1"/>
</dbReference>
<dbReference type="RefSeq" id="WP_068687889.1">
    <property type="nucleotide sequence ID" value="NZ_CP063196.1"/>
</dbReference>
<gene>
    <name evidence="2" type="ORF">NI17_001605</name>
</gene>
<dbReference type="InterPro" id="IPR029010">
    <property type="entry name" value="ThuA-like"/>
</dbReference>
<protein>
    <submittedName>
        <fullName evidence="2">ThuA domain-containing protein</fullName>
    </submittedName>
</protein>
<dbReference type="KEGG" id="thao:NI17_001605"/>
<name>A0A399G689_9ACTN</name>
<dbReference type="OrthoDB" id="5522149at2"/>
<accession>A0A399G689</accession>
<evidence type="ECO:0000259" key="1">
    <source>
        <dbReference type="Pfam" id="PF06283"/>
    </source>
</evidence>
<proteinExistence type="predicted"/>
<evidence type="ECO:0000313" key="2">
    <source>
        <dbReference type="EMBL" id="UOE19979.1"/>
    </source>
</evidence>
<organism evidence="2 3">
    <name type="scientific">Thermobifida halotolerans</name>
    <dbReference type="NCBI Taxonomy" id="483545"/>
    <lineage>
        <taxon>Bacteria</taxon>
        <taxon>Bacillati</taxon>
        <taxon>Actinomycetota</taxon>
        <taxon>Actinomycetes</taxon>
        <taxon>Streptosporangiales</taxon>
        <taxon>Nocardiopsidaceae</taxon>
        <taxon>Thermobifida</taxon>
    </lineage>
</organism>
<dbReference type="PANTHER" id="PTHR40469:SF2">
    <property type="entry name" value="GALACTOSE-BINDING DOMAIN-LIKE SUPERFAMILY PROTEIN"/>
    <property type="match status" value="1"/>
</dbReference>
<sequence>MPRILYLCGGWPGHNPGGVAGWLVPKLRDMGYETELTADPTRLGDDLSGFDLVVLGWTQCDTTERLDPAVEKRFSRSVRDGLGVAGWHGMAASFRASLLYNMIVGGNCVSHPGGEGVRVPYKVRVTDPRHPVADGIADFTVASEQYYMHVDPANRVIAETTFSGEHIPWIEGLTSPVAWTRTWGRGKVFYMSVGHYLEDLQLPDAERMLAQGVAWATRN</sequence>
<reference evidence="2" key="1">
    <citation type="submission" date="2020-10" db="EMBL/GenBank/DDBJ databases">
        <title>De novo genome project of the cellulose decomposer Thermobifida halotolerans type strain.</title>
        <authorList>
            <person name="Nagy I."/>
            <person name="Horvath B."/>
            <person name="Kukolya J."/>
            <person name="Nagy I."/>
            <person name="Orsini M."/>
        </authorList>
    </citation>
    <scope>NUCLEOTIDE SEQUENCE</scope>
    <source>
        <strain evidence="2">DSM 44931</strain>
    </source>
</reference>
<keyword evidence="3" id="KW-1185">Reference proteome</keyword>
<feature type="domain" description="ThuA-like" evidence="1">
    <location>
        <begin position="4"/>
        <end position="216"/>
    </location>
</feature>
<dbReference type="EMBL" id="CP063196">
    <property type="protein sequence ID" value="UOE19979.1"/>
    <property type="molecule type" value="Genomic_DNA"/>
</dbReference>